<gene>
    <name evidence="4" type="ORF">PV04_05349</name>
</gene>
<organism evidence="4 5">
    <name type="scientific">Phialophora macrospora</name>
    <dbReference type="NCBI Taxonomy" id="1851006"/>
    <lineage>
        <taxon>Eukaryota</taxon>
        <taxon>Fungi</taxon>
        <taxon>Dikarya</taxon>
        <taxon>Ascomycota</taxon>
        <taxon>Pezizomycotina</taxon>
        <taxon>Eurotiomycetes</taxon>
        <taxon>Chaetothyriomycetidae</taxon>
        <taxon>Chaetothyriales</taxon>
        <taxon>Herpotrichiellaceae</taxon>
        <taxon>Phialophora</taxon>
    </lineage>
</organism>
<evidence type="ECO:0000256" key="3">
    <source>
        <dbReference type="ARBA" id="ARBA00023002"/>
    </source>
</evidence>
<evidence type="ECO:0000256" key="2">
    <source>
        <dbReference type="ARBA" id="ARBA00022857"/>
    </source>
</evidence>
<dbReference type="STRING" id="5601.A0A0D2GBP8"/>
<dbReference type="Gene3D" id="3.40.50.720">
    <property type="entry name" value="NAD(P)-binding Rossmann-like Domain"/>
    <property type="match status" value="1"/>
</dbReference>
<sequence>MAAQYLSSIFSLEGKSAIVTGGTGGLGSALATGLAQAGVSTIVSIELPNDPLSSDLKSKIEGVGGKSLQFHCDLRDPKSLRECYRSVWDAGVVPDILINCAGVMRRNLCENATDEELDLLLEVNVKSVYISMQEFGRKLLSLGRPGKIINIASVTSYQAGFNTSIYSSTKGAVMQMTKAFSNEWASKGIQVNAICPGFMKTSMTAQYQGDQKMVDYLMARVPMQRWGEPQDLVPAMLFLAAPGNTFTSGACLIVDGGFCGK</sequence>
<comment type="similarity">
    <text evidence="1">Belongs to the short-chain dehydrogenases/reductases (SDR) family.</text>
</comment>
<dbReference type="InterPro" id="IPR020904">
    <property type="entry name" value="Sc_DH/Rdtase_CS"/>
</dbReference>
<dbReference type="Pfam" id="PF13561">
    <property type="entry name" value="adh_short_C2"/>
    <property type="match status" value="1"/>
</dbReference>
<dbReference type="PANTHER" id="PTHR42760:SF5">
    <property type="entry name" value="2-DEHYDRO-3-DEOXY-D-GLUCONATE 5-DEHYDROGENASE"/>
    <property type="match status" value="1"/>
</dbReference>
<keyword evidence="5" id="KW-1185">Reference proteome</keyword>
<dbReference type="PANTHER" id="PTHR42760">
    <property type="entry name" value="SHORT-CHAIN DEHYDROGENASES/REDUCTASES FAMILY MEMBER"/>
    <property type="match status" value="1"/>
</dbReference>
<evidence type="ECO:0000313" key="4">
    <source>
        <dbReference type="EMBL" id="KIW69474.1"/>
    </source>
</evidence>
<evidence type="ECO:0000313" key="5">
    <source>
        <dbReference type="Proteomes" id="UP000054266"/>
    </source>
</evidence>
<dbReference type="PROSITE" id="PS00061">
    <property type="entry name" value="ADH_SHORT"/>
    <property type="match status" value="1"/>
</dbReference>
<dbReference type="PRINTS" id="PR00080">
    <property type="entry name" value="SDRFAMILY"/>
</dbReference>
<evidence type="ECO:0000256" key="1">
    <source>
        <dbReference type="ARBA" id="ARBA00006484"/>
    </source>
</evidence>
<keyword evidence="3" id="KW-0560">Oxidoreductase</keyword>
<evidence type="ECO:0008006" key="6">
    <source>
        <dbReference type="Google" id="ProtNLM"/>
    </source>
</evidence>
<dbReference type="EMBL" id="KN846958">
    <property type="protein sequence ID" value="KIW69474.1"/>
    <property type="molecule type" value="Genomic_DNA"/>
</dbReference>
<dbReference type="GO" id="GO:0016616">
    <property type="term" value="F:oxidoreductase activity, acting on the CH-OH group of donors, NAD or NADP as acceptor"/>
    <property type="evidence" value="ECO:0007669"/>
    <property type="project" value="TreeGrafter"/>
</dbReference>
<keyword evidence="2" id="KW-0521">NADP</keyword>
<name>A0A0D2GBP8_9EURO</name>
<protein>
    <recommendedName>
        <fullName evidence="6">2-deoxy-D-gluconate 3-dehydrogenase</fullName>
    </recommendedName>
</protein>
<dbReference type="PRINTS" id="PR00081">
    <property type="entry name" value="GDHRDH"/>
</dbReference>
<proteinExistence type="inferred from homology"/>
<dbReference type="SUPFAM" id="SSF51735">
    <property type="entry name" value="NAD(P)-binding Rossmann-fold domains"/>
    <property type="match status" value="1"/>
</dbReference>
<dbReference type="HOGENOM" id="CLU_010194_1_1_1"/>
<dbReference type="Proteomes" id="UP000054266">
    <property type="component" value="Unassembled WGS sequence"/>
</dbReference>
<dbReference type="AlphaFoldDB" id="A0A0D2GBP8"/>
<reference evidence="4 5" key="1">
    <citation type="submission" date="2015-01" db="EMBL/GenBank/DDBJ databases">
        <title>The Genome Sequence of Capronia semiimmersa CBS27337.</title>
        <authorList>
            <consortium name="The Broad Institute Genomics Platform"/>
            <person name="Cuomo C."/>
            <person name="de Hoog S."/>
            <person name="Gorbushina A."/>
            <person name="Stielow B."/>
            <person name="Teixiera M."/>
            <person name="Abouelleil A."/>
            <person name="Chapman S.B."/>
            <person name="Priest M."/>
            <person name="Young S.K."/>
            <person name="Wortman J."/>
            <person name="Nusbaum C."/>
            <person name="Birren B."/>
        </authorList>
    </citation>
    <scope>NUCLEOTIDE SEQUENCE [LARGE SCALE GENOMIC DNA]</scope>
    <source>
        <strain evidence="4 5">CBS 27337</strain>
    </source>
</reference>
<dbReference type="InterPro" id="IPR002347">
    <property type="entry name" value="SDR_fam"/>
</dbReference>
<dbReference type="InterPro" id="IPR036291">
    <property type="entry name" value="NAD(P)-bd_dom_sf"/>
</dbReference>
<accession>A0A0D2GBP8</accession>
<dbReference type="FunFam" id="3.40.50.720:FF:000084">
    <property type="entry name" value="Short-chain dehydrogenase reductase"/>
    <property type="match status" value="1"/>
</dbReference>